<dbReference type="Proteomes" id="UP000054248">
    <property type="component" value="Unassembled WGS sequence"/>
</dbReference>
<keyword evidence="11 14" id="KW-0472">Membrane</keyword>
<evidence type="ECO:0000256" key="10">
    <source>
        <dbReference type="ARBA" id="ARBA00022989"/>
    </source>
</evidence>
<dbReference type="OrthoDB" id="4769at2759"/>
<reference evidence="16" key="2">
    <citation type="submission" date="2015-01" db="EMBL/GenBank/DDBJ databases">
        <title>Evolutionary Origins and Diversification of the Mycorrhizal Mutualists.</title>
        <authorList>
            <consortium name="DOE Joint Genome Institute"/>
            <consortium name="Mycorrhizal Genomics Consortium"/>
            <person name="Kohler A."/>
            <person name="Kuo A."/>
            <person name="Nagy L.G."/>
            <person name="Floudas D."/>
            <person name="Copeland A."/>
            <person name="Barry K.W."/>
            <person name="Cichocki N."/>
            <person name="Veneault-Fourrey C."/>
            <person name="LaButti K."/>
            <person name="Lindquist E.A."/>
            <person name="Lipzen A."/>
            <person name="Lundell T."/>
            <person name="Morin E."/>
            <person name="Murat C."/>
            <person name="Riley R."/>
            <person name="Ohm R."/>
            <person name="Sun H."/>
            <person name="Tunlid A."/>
            <person name="Henrissat B."/>
            <person name="Grigoriev I.V."/>
            <person name="Hibbett D.S."/>
            <person name="Martin F."/>
        </authorList>
    </citation>
    <scope>NUCLEOTIDE SEQUENCE [LARGE SCALE GENOMIC DNA]</scope>
    <source>
        <strain evidence="16">MUT 4182</strain>
    </source>
</reference>
<evidence type="ECO:0000256" key="1">
    <source>
        <dbReference type="ARBA" id="ARBA00004477"/>
    </source>
</evidence>
<dbReference type="GO" id="GO:0006488">
    <property type="term" value="P:dolichol-linked oligosaccharide biosynthetic process"/>
    <property type="evidence" value="ECO:0007669"/>
    <property type="project" value="UniProtKB-UniRule"/>
</dbReference>
<evidence type="ECO:0000256" key="8">
    <source>
        <dbReference type="ARBA" id="ARBA00022692"/>
    </source>
</evidence>
<evidence type="ECO:0000256" key="13">
    <source>
        <dbReference type="ARBA" id="ARBA00048064"/>
    </source>
</evidence>
<dbReference type="AlphaFoldDB" id="A0A0C3QBI1"/>
<comment type="function">
    <text evidence="12">Dol-P-Glc:Glc(2)Man(9)GlcNAc(2)-PP-Dol alpha-1,2-glucosyltransferase that operates in the biosynthetic pathway of dolichol-linked oligosaccharides, the glycan precursors employed in protein asparagine (N)-glycosylation. The assembly of dolichol-linked oligosaccharides begins on the cytosolic side of the endoplasmic reticulum membrane and finishes in its lumen. The sequential addition of sugars to dolichol pyrophosphate produces dolichol-linked oligosaccharides containing fourteen sugars, including two GlcNAcs, nine mannoses and three glucoses. Once assembled, the oligosaccharide is transferred from the lipid to nascent proteins by oligosaccharyltransferases. In the lumen of the endoplasmic reticulum, adds the third and last glucose residue from dolichyl phosphate glucose (Dol-P-Glc) onto the lipid-linked oligosaccharide intermediate Glc(2)Man(9)GlcNAc(2)-PP-Dol to produce Glc(3)Man(9)GlcNAc(2)-PP-Dol.</text>
</comment>
<protein>
    <recommendedName>
        <fullName evidence="5 14">Dol-P-Glc:Glc(2)Man(9)GlcNAc(2)-PP-Dol alpha-1,2-glucosyltransferase</fullName>
        <ecNumber evidence="4 14">2.4.1.256</ecNumber>
    </recommendedName>
</protein>
<comment type="catalytic activity">
    <reaction evidence="13">
        <text>an alpha-D-Glc-(1-&gt;3)-alpha-D-Glc-(1-&gt;3)-alpha-D-Man-(1-&gt;2)-alpha-D-Man-(1-&gt;2)-alpha-D-Man-(1-&gt;3)-[alpha-D-Man-(1-&gt;2)-alpha-D-Man-(1-&gt;3)-[alpha-D-Man-(1-&gt;2)-alpha-D-Man-(1-&gt;6)]-alpha-D-Man-(1-&gt;6)]-beta-D-Man-(1-&gt;4)-beta-D-GlcNAc-(1-&gt;4)-alpha-D-GlcNAc-diphospho-di-trans,poly-cis-dolichol + a di-trans,poly-cis-dolichyl beta-D-glucosyl phosphate = a alpha-D-Glc-(1-&gt;2)-alpha-D-Glc-(1-&gt;3)-alpha-D-Glc-(1-&gt;3)-alpha-D-Man-(1-&gt;2)-alpha-D-Man-(1-&gt;2)-alpha-D-Man-(1-&gt;3)-[alpha-D-Man-(1-&gt;2)-alpha-D-Man-(1-&gt;3)-[alpha-D-Man-(1-&gt;2)-alpha-D-Man-(1-&gt;6)]-alpha-D-Man-(1-&gt;6)]-beta-D-Man-(1-&gt;4)-beta-D-GlcNAc-(1-&gt;4)-alpha-D-GlcNAc-diphospho-di-trans,poly-cis-dolichol + a di-trans,poly-cis-dolichyl phosphate + H(+)</text>
        <dbReference type="Rhea" id="RHEA:29543"/>
        <dbReference type="Rhea" id="RHEA-COMP:19498"/>
        <dbReference type="Rhea" id="RHEA-COMP:19502"/>
        <dbReference type="Rhea" id="RHEA-COMP:19512"/>
        <dbReference type="Rhea" id="RHEA-COMP:19522"/>
        <dbReference type="ChEBI" id="CHEBI:15378"/>
        <dbReference type="ChEBI" id="CHEBI:57525"/>
        <dbReference type="ChEBI" id="CHEBI:57683"/>
        <dbReference type="ChEBI" id="CHEBI:132522"/>
        <dbReference type="ChEBI" id="CHEBI:132523"/>
        <dbReference type="EC" id="2.4.1.256"/>
    </reaction>
    <physiologicalReaction direction="left-to-right" evidence="13">
        <dbReference type="Rhea" id="RHEA:29544"/>
    </physiologicalReaction>
</comment>
<dbReference type="EC" id="2.4.1.256" evidence="4 14"/>
<evidence type="ECO:0000313" key="15">
    <source>
        <dbReference type="EMBL" id="KIO27845.1"/>
    </source>
</evidence>
<dbReference type="GO" id="GO:0106073">
    <property type="term" value="F:dolichyl pyrophosphate Glc2Man9GlcNAc2 alpha-1,2-glucosyltransferase activity"/>
    <property type="evidence" value="ECO:0007669"/>
    <property type="project" value="UniProtKB-UniRule"/>
</dbReference>
<keyword evidence="10 14" id="KW-1133">Transmembrane helix</keyword>
<feature type="transmembrane region" description="Helical" evidence="14">
    <location>
        <begin position="132"/>
        <end position="157"/>
    </location>
</feature>
<keyword evidence="7 15" id="KW-0808">Transferase</keyword>
<dbReference type="InterPro" id="IPR016900">
    <property type="entry name" value="Alg10"/>
</dbReference>
<evidence type="ECO:0000256" key="9">
    <source>
        <dbReference type="ARBA" id="ARBA00022824"/>
    </source>
</evidence>
<evidence type="ECO:0000256" key="11">
    <source>
        <dbReference type="ARBA" id="ARBA00023136"/>
    </source>
</evidence>
<keyword evidence="8 14" id="KW-0812">Transmembrane</keyword>
<feature type="transmembrane region" description="Helical" evidence="14">
    <location>
        <begin position="252"/>
        <end position="272"/>
    </location>
</feature>
<comment type="subcellular location">
    <subcellularLocation>
        <location evidence="1">Endoplasmic reticulum membrane</location>
        <topology evidence="1">Multi-pass membrane protein</topology>
    </subcellularLocation>
</comment>
<feature type="transmembrane region" description="Helical" evidence="14">
    <location>
        <begin position="62"/>
        <end position="83"/>
    </location>
</feature>
<gene>
    <name evidence="15" type="ORF">M407DRAFT_72510</name>
</gene>
<organism evidence="15 16">
    <name type="scientific">Tulasnella calospora MUT 4182</name>
    <dbReference type="NCBI Taxonomy" id="1051891"/>
    <lineage>
        <taxon>Eukaryota</taxon>
        <taxon>Fungi</taxon>
        <taxon>Dikarya</taxon>
        <taxon>Basidiomycota</taxon>
        <taxon>Agaricomycotina</taxon>
        <taxon>Agaricomycetes</taxon>
        <taxon>Cantharellales</taxon>
        <taxon>Tulasnellaceae</taxon>
        <taxon>Tulasnella</taxon>
    </lineage>
</organism>
<evidence type="ECO:0000256" key="14">
    <source>
        <dbReference type="PIRNR" id="PIRNR028810"/>
    </source>
</evidence>
<proteinExistence type="inferred from homology"/>
<dbReference type="PIRSF" id="PIRSF028810">
    <property type="entry name" value="Alpha1_2_glucosyltferase_Alg10"/>
    <property type="match status" value="1"/>
</dbReference>
<evidence type="ECO:0000313" key="16">
    <source>
        <dbReference type="Proteomes" id="UP000054248"/>
    </source>
</evidence>
<evidence type="ECO:0000256" key="4">
    <source>
        <dbReference type="ARBA" id="ARBA00011967"/>
    </source>
</evidence>
<dbReference type="PANTHER" id="PTHR12989:SF10">
    <property type="entry name" value="DOL-P-GLC:GLC(2)MAN(9)GLCNAC(2)-PP-DOL ALPHA-1,2-GLUCOSYLTRANSFERASE-RELATED"/>
    <property type="match status" value="1"/>
</dbReference>
<dbReference type="STRING" id="1051891.A0A0C3QBI1"/>
<feature type="transmembrane region" description="Helical" evidence="14">
    <location>
        <begin position="402"/>
        <end position="420"/>
    </location>
</feature>
<comment type="caution">
    <text evidence="14">Lacks conserved residue(s) required for the propagation of feature annotation.</text>
</comment>
<keyword evidence="16" id="KW-1185">Reference proteome</keyword>
<feature type="transmembrane region" description="Helical" evidence="14">
    <location>
        <begin position="367"/>
        <end position="390"/>
    </location>
</feature>
<sequence>MSFSGKTIRYAAWAALNVIVARQVDIIVREPYMDEPFHIPQAQAYCRGEWTHWDPKITTPPGLYLVSIALMKVFLLPCTIPVLRLTNVLLLTLLPPFLDRVIASVRLDNERIKNRSWLEPSAEALIISSFPVLWFFAFLYYTDVASAISVLVTLYVARNGWHKSAVVAGLVSCLFRQTNVIWLAYAFGSTALYALHYPPQREAWEAERRKPQHMRGRQLTYFVFDHDVLAAKADFLDWIISVLTVIAERATIIPLILPYAVGFVAFLAFVVWNGGIVLGDKSNHVPAIHIPQVYYGVAFATAFGWPVLFTGKHGVFRLFKNVYLRSFWTKCFMRHLGDPFPILRTSIHHPFVLSDNRHYTFYIWKRLYMLHPAVPYLLAPVYYLCGYAWYVRLGQDNSLLNVSLFGGLTVVTLVPTPLLEPRYFIVPYLLLRILVPATKKALIMEAGWYALINWVTMAVFLYKERWGPDGVIRFMW</sequence>
<comment type="pathway">
    <text evidence="2">Protein modification; protein glycosylation.</text>
</comment>
<name>A0A0C3QBI1_9AGAM</name>
<dbReference type="HOGENOM" id="CLU_017053_1_0_1"/>
<evidence type="ECO:0000256" key="6">
    <source>
        <dbReference type="ARBA" id="ARBA00022676"/>
    </source>
</evidence>
<feature type="transmembrane region" description="Helical" evidence="14">
    <location>
        <begin position="441"/>
        <end position="462"/>
    </location>
</feature>
<evidence type="ECO:0000256" key="12">
    <source>
        <dbReference type="ARBA" id="ARBA00044727"/>
    </source>
</evidence>
<dbReference type="Pfam" id="PF04922">
    <property type="entry name" value="DIE2_ALG10"/>
    <property type="match status" value="1"/>
</dbReference>
<comment type="similarity">
    <text evidence="3 14">Belongs to the ALG10 glucosyltransferase family.</text>
</comment>
<evidence type="ECO:0000256" key="2">
    <source>
        <dbReference type="ARBA" id="ARBA00004922"/>
    </source>
</evidence>
<accession>A0A0C3QBI1</accession>
<keyword evidence="6 14" id="KW-0328">Glycosyltransferase</keyword>
<reference evidence="15 16" key="1">
    <citation type="submission" date="2014-04" db="EMBL/GenBank/DDBJ databases">
        <authorList>
            <consortium name="DOE Joint Genome Institute"/>
            <person name="Kuo A."/>
            <person name="Girlanda M."/>
            <person name="Perotto S."/>
            <person name="Kohler A."/>
            <person name="Nagy L.G."/>
            <person name="Floudas D."/>
            <person name="Copeland A."/>
            <person name="Barry K.W."/>
            <person name="Cichocki N."/>
            <person name="Veneault-Fourrey C."/>
            <person name="LaButti K."/>
            <person name="Lindquist E.A."/>
            <person name="Lipzen A."/>
            <person name="Lundell T."/>
            <person name="Morin E."/>
            <person name="Murat C."/>
            <person name="Sun H."/>
            <person name="Tunlid A."/>
            <person name="Henrissat B."/>
            <person name="Grigoriev I.V."/>
            <person name="Hibbett D.S."/>
            <person name="Martin F."/>
            <person name="Nordberg H.P."/>
            <person name="Cantor M.N."/>
            <person name="Hua S.X."/>
        </authorList>
    </citation>
    <scope>NUCLEOTIDE SEQUENCE [LARGE SCALE GENOMIC DNA]</scope>
    <source>
        <strain evidence="15 16">MUT 4182</strain>
    </source>
</reference>
<evidence type="ECO:0000256" key="5">
    <source>
        <dbReference type="ARBA" id="ARBA00018512"/>
    </source>
</evidence>
<evidence type="ECO:0000256" key="3">
    <source>
        <dbReference type="ARBA" id="ARBA00010600"/>
    </source>
</evidence>
<keyword evidence="9" id="KW-0256">Endoplasmic reticulum</keyword>
<dbReference type="GO" id="GO:0005789">
    <property type="term" value="C:endoplasmic reticulum membrane"/>
    <property type="evidence" value="ECO:0007669"/>
    <property type="project" value="UniProtKB-SubCell"/>
</dbReference>
<feature type="transmembrane region" description="Helical" evidence="14">
    <location>
        <begin position="292"/>
        <end position="311"/>
    </location>
</feature>
<evidence type="ECO:0000256" key="7">
    <source>
        <dbReference type="ARBA" id="ARBA00022679"/>
    </source>
</evidence>
<dbReference type="EMBL" id="KN823002">
    <property type="protein sequence ID" value="KIO27845.1"/>
    <property type="molecule type" value="Genomic_DNA"/>
</dbReference>
<dbReference type="PANTHER" id="PTHR12989">
    <property type="entry name" value="ALPHA-1,2-GLUCOSYLTRANSFERASE ALG10"/>
    <property type="match status" value="1"/>
</dbReference>